<name>A0A7S2VH73_9DINO</name>
<evidence type="ECO:0000256" key="1">
    <source>
        <dbReference type="SAM" id="MobiDB-lite"/>
    </source>
</evidence>
<dbReference type="EMBL" id="HBGW01079209">
    <property type="protein sequence ID" value="CAD9631522.1"/>
    <property type="molecule type" value="Transcribed_RNA"/>
</dbReference>
<evidence type="ECO:0000313" key="2">
    <source>
        <dbReference type="EMBL" id="CAD9631522.1"/>
    </source>
</evidence>
<reference evidence="2" key="1">
    <citation type="submission" date="2021-01" db="EMBL/GenBank/DDBJ databases">
        <authorList>
            <person name="Corre E."/>
            <person name="Pelletier E."/>
            <person name="Niang G."/>
            <person name="Scheremetjew M."/>
            <person name="Finn R."/>
            <person name="Kale V."/>
            <person name="Holt S."/>
            <person name="Cochrane G."/>
            <person name="Meng A."/>
            <person name="Brown T."/>
            <person name="Cohen L."/>
        </authorList>
    </citation>
    <scope>NUCLEOTIDE SEQUENCE</scope>
    <source>
        <strain evidence="2">RCC3387</strain>
    </source>
</reference>
<feature type="compositionally biased region" description="Acidic residues" evidence="1">
    <location>
        <begin position="69"/>
        <end position="83"/>
    </location>
</feature>
<gene>
    <name evidence="2" type="ORF">BRAN1462_LOCUS50340</name>
</gene>
<sequence length="420" mass="44547">MESPDRAHLVVKNTFIDAVEEEDDDGGPGRTVSDQTGLHPKRVIQLGRLTGRPQPINEERASVTTEQQLGDDDDDDEDDDDEMPLTRTHSVAYPAYHGSFVPGAGLGDEGVGGLEDASGCGAGHADAYGMMAGAGNMPWGYPSPYMFDGYNMYPPCFGGMPLGGMMPTPGAAGSDCTGLGAPRGDGKGGKQGGEGHEGHEGLEASAPSDWPGHAGGGLADPPALGTGPPLGMLHAFHPETREMGIVAPDFRTFSKVGYEGRLSVVSEKEVHTDGVQRYLVQFSAGELSRADGVGFVFSPRLPCAKNIQRIVSIFVNQRGRICMRVFADIVRASAYVKPLELGDWVEMAIDLDERVATFNIWPRTANGWPSLMGRPASTAVFPYGQRLARLNQANHKSVNLSVGHLACVVKNIGVTVTVAS</sequence>
<organism evidence="2">
    <name type="scientific">Zooxanthella nutricula</name>
    <dbReference type="NCBI Taxonomy" id="1333877"/>
    <lineage>
        <taxon>Eukaryota</taxon>
        <taxon>Sar</taxon>
        <taxon>Alveolata</taxon>
        <taxon>Dinophyceae</taxon>
        <taxon>Peridiniales</taxon>
        <taxon>Peridiniales incertae sedis</taxon>
        <taxon>Zooxanthella</taxon>
    </lineage>
</organism>
<dbReference type="AlphaFoldDB" id="A0A7S2VH73"/>
<feature type="region of interest" description="Disordered" evidence="1">
    <location>
        <begin position="17"/>
        <end position="90"/>
    </location>
</feature>
<feature type="region of interest" description="Disordered" evidence="1">
    <location>
        <begin position="172"/>
        <end position="224"/>
    </location>
</feature>
<proteinExistence type="predicted"/>
<accession>A0A7S2VH73</accession>
<protein>
    <submittedName>
        <fullName evidence="2">Uncharacterized protein</fullName>
    </submittedName>
</protein>
<feature type="compositionally biased region" description="Basic and acidic residues" evidence="1">
    <location>
        <begin position="184"/>
        <end position="202"/>
    </location>
</feature>